<dbReference type="KEGG" id="hlr:HALLA_00005"/>
<name>W0JWU6_9EURY</name>
<gene>
    <name evidence="1" type="ORF">HALLA_00005</name>
</gene>
<reference evidence="1 2" key="1">
    <citation type="submission" date="2014-01" db="EMBL/GenBank/DDBJ databases">
        <authorList>
            <consortium name="DOE Joint Genome Institute"/>
            <person name="Anderson I."/>
            <person name="Huntemann M."/>
            <person name="Han J."/>
            <person name="Chen A."/>
            <person name="Kyrpides N."/>
            <person name="Mavromatis K."/>
            <person name="Markowitz V."/>
            <person name="Palaniappan K."/>
            <person name="Ivanova N."/>
            <person name="Schaumberg A."/>
            <person name="Pati A."/>
            <person name="Liolios K."/>
            <person name="Nordberg H.P."/>
            <person name="Cantor M.N."/>
            <person name="Hua S.X."/>
            <person name="Woyke T."/>
        </authorList>
    </citation>
    <scope>NUCLEOTIDE SEQUENCE [LARGE SCALE GENOMIC DNA]</scope>
    <source>
        <strain evidence="1 2">XH-48</strain>
        <plasmid evidence="2">2</plasmid>
    </source>
</reference>
<keyword evidence="1" id="KW-0614">Plasmid</keyword>
<accession>W0JWU6</accession>
<geneLocation type="plasmid" evidence="1">
    <name>unnamed</name>
</geneLocation>
<dbReference type="AlphaFoldDB" id="W0JWU6"/>
<organism evidence="1 2">
    <name type="scientific">Halostagnicola larsenii XH-48</name>
    <dbReference type="NCBI Taxonomy" id="797299"/>
    <lineage>
        <taxon>Archaea</taxon>
        <taxon>Methanobacteriati</taxon>
        <taxon>Methanobacteriota</taxon>
        <taxon>Stenosarchaea group</taxon>
        <taxon>Halobacteria</taxon>
        <taxon>Halobacteriales</taxon>
        <taxon>Natrialbaceae</taxon>
        <taxon>Halostagnicola</taxon>
    </lineage>
</organism>
<keyword evidence="2" id="KW-1185">Reference proteome</keyword>
<protein>
    <submittedName>
        <fullName evidence="1">Uncharacterized protein</fullName>
    </submittedName>
</protein>
<proteinExistence type="predicted"/>
<dbReference type="EMBL" id="CP007057">
    <property type="protein sequence ID" value="AHG01705.1"/>
    <property type="molecule type" value="Genomic_DNA"/>
</dbReference>
<evidence type="ECO:0000313" key="1">
    <source>
        <dbReference type="EMBL" id="AHG01705.1"/>
    </source>
</evidence>
<dbReference type="HOGENOM" id="CLU_2340055_0_0_2"/>
<evidence type="ECO:0000313" key="2">
    <source>
        <dbReference type="Proteomes" id="UP000019024"/>
    </source>
</evidence>
<dbReference type="Proteomes" id="UP000019024">
    <property type="component" value="Plasmid unnamed2"/>
</dbReference>
<sequence length="97" mass="11069">MMDFQMMRMQNSLISPQTPKSTNRMGSRTQMTSAICLIRGLLPLPLMLSQVPIRNRSKICYLNLTTRRDSFATVPYSTPITSFQKTVSLAVIRNSRK</sequence>